<dbReference type="InterPro" id="IPR016181">
    <property type="entry name" value="Acyl_CoA_acyltransferase"/>
</dbReference>
<dbReference type="PANTHER" id="PTHR31435:SF10">
    <property type="entry name" value="BSR4717 PROTEIN"/>
    <property type="match status" value="1"/>
</dbReference>
<dbReference type="PROSITE" id="PS51729">
    <property type="entry name" value="GNAT_YJDJ"/>
    <property type="match status" value="1"/>
</dbReference>
<name>A0ABZ2FI06_9MICO</name>
<proteinExistence type="predicted"/>
<dbReference type="RefSeq" id="WP_068425096.1">
    <property type="nucleotide sequence ID" value="NZ_CP104874.1"/>
</dbReference>
<dbReference type="InterPro" id="IPR031165">
    <property type="entry name" value="GNAT_YJDJ"/>
</dbReference>
<organism evidence="3 4">
    <name type="scientific">Janibacter terrae</name>
    <dbReference type="NCBI Taxonomy" id="103817"/>
    <lineage>
        <taxon>Bacteria</taxon>
        <taxon>Bacillati</taxon>
        <taxon>Actinomycetota</taxon>
        <taxon>Actinomycetes</taxon>
        <taxon>Micrococcales</taxon>
        <taxon>Intrasporangiaceae</taxon>
        <taxon>Janibacter</taxon>
    </lineage>
</organism>
<dbReference type="Pfam" id="PF14542">
    <property type="entry name" value="Acetyltransf_CG"/>
    <property type="match status" value="1"/>
</dbReference>
<reference evidence="3 4" key="1">
    <citation type="submission" date="2022-09" db="EMBL/GenBank/DDBJ databases">
        <title>Complete genome sequence of Janibacter terrae strain COS04-44, PCL-degrading bacteria isolated from oil spilled coast.</title>
        <authorList>
            <person name="Park H."/>
            <person name="Kim J.Y."/>
            <person name="An S.H."/>
            <person name="Lee C.M."/>
            <person name="Weon H.-Y."/>
        </authorList>
    </citation>
    <scope>NUCLEOTIDE SEQUENCE [LARGE SCALE GENOMIC DNA]</scope>
    <source>
        <strain evidence="3 4">COS04-44</strain>
    </source>
</reference>
<protein>
    <submittedName>
        <fullName evidence="3">N-acetyltransferase</fullName>
    </submittedName>
</protein>
<dbReference type="SUPFAM" id="SSF55729">
    <property type="entry name" value="Acyl-CoA N-acyltransferases (Nat)"/>
    <property type="match status" value="1"/>
</dbReference>
<evidence type="ECO:0000256" key="1">
    <source>
        <dbReference type="SAM" id="MobiDB-lite"/>
    </source>
</evidence>
<gene>
    <name evidence="3" type="ORF">N5P18_05945</name>
</gene>
<sequence>MSTQVSRQSGPDRFEITSEGKVAGFAQFADHDGRRVFFHTEIDEEFGGQGLAGIVVERAVAATREEGLTVVPVCPYVKKWLGKHPEHGDITSQPTPADLAAIDA</sequence>
<dbReference type="PANTHER" id="PTHR31435">
    <property type="entry name" value="PROTEIN NATD1"/>
    <property type="match status" value="1"/>
</dbReference>
<accession>A0ABZ2FI06</accession>
<evidence type="ECO:0000313" key="3">
    <source>
        <dbReference type="EMBL" id="WWF06414.1"/>
    </source>
</evidence>
<dbReference type="InterPro" id="IPR045057">
    <property type="entry name" value="Gcn5-rel_NAT"/>
</dbReference>
<evidence type="ECO:0000259" key="2">
    <source>
        <dbReference type="PROSITE" id="PS51729"/>
    </source>
</evidence>
<evidence type="ECO:0000313" key="4">
    <source>
        <dbReference type="Proteomes" id="UP001381003"/>
    </source>
</evidence>
<feature type="region of interest" description="Disordered" evidence="1">
    <location>
        <begin position="84"/>
        <end position="104"/>
    </location>
</feature>
<dbReference type="Proteomes" id="UP001381003">
    <property type="component" value="Chromosome"/>
</dbReference>
<dbReference type="Gene3D" id="3.40.630.30">
    <property type="match status" value="1"/>
</dbReference>
<feature type="domain" description="N-acetyltransferase" evidence="2">
    <location>
        <begin position="6"/>
        <end position="92"/>
    </location>
</feature>
<dbReference type="EMBL" id="CP104874">
    <property type="protein sequence ID" value="WWF06414.1"/>
    <property type="molecule type" value="Genomic_DNA"/>
</dbReference>
<keyword evidence="4" id="KW-1185">Reference proteome</keyword>